<evidence type="ECO:0000313" key="2">
    <source>
        <dbReference type="EMBL" id="KAF2105715.1"/>
    </source>
</evidence>
<feature type="region of interest" description="Disordered" evidence="1">
    <location>
        <begin position="83"/>
        <end position="142"/>
    </location>
</feature>
<dbReference type="Proteomes" id="UP000799770">
    <property type="component" value="Unassembled WGS sequence"/>
</dbReference>
<gene>
    <name evidence="2" type="ORF">BDV96DRAFT_655375</name>
</gene>
<protein>
    <submittedName>
        <fullName evidence="2">Uncharacterized protein</fullName>
    </submittedName>
</protein>
<dbReference type="EMBL" id="ML977373">
    <property type="protein sequence ID" value="KAF2105715.1"/>
    <property type="molecule type" value="Genomic_DNA"/>
</dbReference>
<name>A0A6A5YF72_9PLEO</name>
<proteinExistence type="predicted"/>
<dbReference type="AlphaFoldDB" id="A0A6A5YF72"/>
<evidence type="ECO:0000313" key="3">
    <source>
        <dbReference type="Proteomes" id="UP000799770"/>
    </source>
</evidence>
<feature type="compositionally biased region" description="Basic and acidic residues" evidence="1">
    <location>
        <begin position="83"/>
        <end position="95"/>
    </location>
</feature>
<accession>A0A6A5YF72</accession>
<organism evidence="2 3">
    <name type="scientific">Lophiotrema nucula</name>
    <dbReference type="NCBI Taxonomy" id="690887"/>
    <lineage>
        <taxon>Eukaryota</taxon>
        <taxon>Fungi</taxon>
        <taxon>Dikarya</taxon>
        <taxon>Ascomycota</taxon>
        <taxon>Pezizomycotina</taxon>
        <taxon>Dothideomycetes</taxon>
        <taxon>Pleosporomycetidae</taxon>
        <taxon>Pleosporales</taxon>
        <taxon>Lophiotremataceae</taxon>
        <taxon>Lophiotrema</taxon>
    </lineage>
</organism>
<sequence>MARVRAKPKPLFDITPAQITPSQCITAKSLHGNPRETCEVWDAVWCHEHEGVPKQTSRKNCDLCKALLCSTYYRRANASSRKSCDECKEKNDRGNSKRPKKKKKEENPQERGDVRKRLNARDARNSRNNVDDVPSPTQEPTLEARQIEALQGLREEVNERLSSPETLLGRDWQKLPSVLPQDSKDWIATPSHFPILTSTPTEYSCRVHVLETTDEDLQKHWDEDDRAFNKYGCIVLQKSLRSPEASAKTVVEALSCAHRDGQADVQVYNDRGCPNTNNLV</sequence>
<reference evidence="2" key="1">
    <citation type="journal article" date="2020" name="Stud. Mycol.">
        <title>101 Dothideomycetes genomes: a test case for predicting lifestyles and emergence of pathogens.</title>
        <authorList>
            <person name="Haridas S."/>
            <person name="Albert R."/>
            <person name="Binder M."/>
            <person name="Bloem J."/>
            <person name="Labutti K."/>
            <person name="Salamov A."/>
            <person name="Andreopoulos B."/>
            <person name="Baker S."/>
            <person name="Barry K."/>
            <person name="Bills G."/>
            <person name="Bluhm B."/>
            <person name="Cannon C."/>
            <person name="Castanera R."/>
            <person name="Culley D."/>
            <person name="Daum C."/>
            <person name="Ezra D."/>
            <person name="Gonzalez J."/>
            <person name="Henrissat B."/>
            <person name="Kuo A."/>
            <person name="Liang C."/>
            <person name="Lipzen A."/>
            <person name="Lutzoni F."/>
            <person name="Magnuson J."/>
            <person name="Mondo S."/>
            <person name="Nolan M."/>
            <person name="Ohm R."/>
            <person name="Pangilinan J."/>
            <person name="Park H.-J."/>
            <person name="Ramirez L."/>
            <person name="Alfaro M."/>
            <person name="Sun H."/>
            <person name="Tritt A."/>
            <person name="Yoshinaga Y."/>
            <person name="Zwiers L.-H."/>
            <person name="Turgeon B."/>
            <person name="Goodwin S."/>
            <person name="Spatafora J."/>
            <person name="Crous P."/>
            <person name="Grigoriev I."/>
        </authorList>
    </citation>
    <scope>NUCLEOTIDE SEQUENCE</scope>
    <source>
        <strain evidence="2">CBS 627.86</strain>
    </source>
</reference>
<keyword evidence="3" id="KW-1185">Reference proteome</keyword>
<evidence type="ECO:0000256" key="1">
    <source>
        <dbReference type="SAM" id="MobiDB-lite"/>
    </source>
</evidence>
<feature type="compositionally biased region" description="Basic and acidic residues" evidence="1">
    <location>
        <begin position="104"/>
        <end position="125"/>
    </location>
</feature>